<keyword evidence="1" id="KW-1133">Transmembrane helix</keyword>
<dbReference type="EMBL" id="SCWB01000012">
    <property type="protein sequence ID" value="TDM07889.1"/>
    <property type="molecule type" value="Genomic_DNA"/>
</dbReference>
<gene>
    <name evidence="2" type="ORF">ERX29_07505</name>
</gene>
<comment type="caution">
    <text evidence="2">The sequence shown here is derived from an EMBL/GenBank/DDBJ whole genome shotgun (WGS) entry which is preliminary data.</text>
</comment>
<keyword evidence="1" id="KW-0812">Transmembrane</keyword>
<name>A0A4R6BTE6_9STAP</name>
<proteinExistence type="predicted"/>
<keyword evidence="3" id="KW-1185">Reference proteome</keyword>
<sequence length="75" mass="8333">MKHSAKLIISLTLIVVPLMISVVYFDLLNRKVPQTFYLKDGKGEIIAGSPIPPGADIWFGTDADGYHIFFEARPV</sequence>
<dbReference type="Proteomes" id="UP000294802">
    <property type="component" value="Unassembled WGS sequence"/>
</dbReference>
<evidence type="ECO:0000256" key="1">
    <source>
        <dbReference type="SAM" id="Phobius"/>
    </source>
</evidence>
<feature type="transmembrane region" description="Helical" evidence="1">
    <location>
        <begin position="7"/>
        <end position="25"/>
    </location>
</feature>
<protein>
    <submittedName>
        <fullName evidence="2">Uncharacterized protein</fullName>
    </submittedName>
</protein>
<accession>A0A4R6BTE6</accession>
<evidence type="ECO:0000313" key="2">
    <source>
        <dbReference type="EMBL" id="TDM07889.1"/>
    </source>
</evidence>
<dbReference type="RefSeq" id="WP_165981100.1">
    <property type="nucleotide sequence ID" value="NZ_SCWB01000012.1"/>
</dbReference>
<organism evidence="2 3">
    <name type="scientific">Macrococcus lamae</name>
    <dbReference type="NCBI Taxonomy" id="198484"/>
    <lineage>
        <taxon>Bacteria</taxon>
        <taxon>Bacillati</taxon>
        <taxon>Bacillota</taxon>
        <taxon>Bacilli</taxon>
        <taxon>Bacillales</taxon>
        <taxon>Staphylococcaceae</taxon>
        <taxon>Macrococcus</taxon>
    </lineage>
</organism>
<keyword evidence="1" id="KW-0472">Membrane</keyword>
<reference evidence="2 3" key="1">
    <citation type="submission" date="2019-01" db="EMBL/GenBank/DDBJ databases">
        <title>Draft genome sequences of the type strains of six Macrococcus species.</title>
        <authorList>
            <person name="Mazhar S."/>
            <person name="Altermann E."/>
            <person name="Hill C."/>
            <person name="Mcauliffe O."/>
        </authorList>
    </citation>
    <scope>NUCLEOTIDE SEQUENCE [LARGE SCALE GENOMIC DNA]</scope>
    <source>
        <strain evidence="2 3">CCM4815</strain>
    </source>
</reference>
<evidence type="ECO:0000313" key="3">
    <source>
        <dbReference type="Proteomes" id="UP000294802"/>
    </source>
</evidence>
<dbReference type="AlphaFoldDB" id="A0A4R6BTE6"/>